<dbReference type="GO" id="GO:0008745">
    <property type="term" value="F:N-acetylmuramoyl-L-alanine amidase activity"/>
    <property type="evidence" value="ECO:0007669"/>
    <property type="project" value="InterPro"/>
</dbReference>
<dbReference type="InterPro" id="IPR050695">
    <property type="entry name" value="N-acetylmuramoyl_amidase_3"/>
</dbReference>
<dbReference type="PANTHER" id="PTHR30404">
    <property type="entry name" value="N-ACETYLMURAMOYL-L-ALANINE AMIDASE"/>
    <property type="match status" value="1"/>
</dbReference>
<sequence>MLLRRGDRGPAVADLRDALASLQLLPSLNGVDRGSVEFDTTVDRAIRDFQQRRGLIADGIVGPVTARSLTDARWTLGDRALSYTLSAPMTGDDVMALQTRLSEMGYNTGRPDGIFGPLTDLSVRDFQRHRGLADDGVFGPQTYKELNRIGRMVTGGRPQYLREYQLVRQAGPRLHGKRIVIDPAHGADDPGWCSGEARSADLTFDIAQRLRSRMVTAGMAVTLTRGAHQNPSQEERAAFANDIGADLLLSLHIDGSPSPHACGIATFHFGTDSGATSTVGETLAGLVQRELVARTRFADCRVHHRPWDILRLTRMPAIQVEMGYLSNPVERDRLLSSDFRNQLADGILVAVKRLYLDGRDDPQTGTFTFSDLLAHERRIRDSA</sequence>
<dbReference type="CDD" id="cd02696">
    <property type="entry name" value="MurNAc-LAA"/>
    <property type="match status" value="1"/>
</dbReference>
<dbReference type="STRING" id="479431.Namu_5403"/>
<dbReference type="Pfam" id="PF01471">
    <property type="entry name" value="PG_binding_1"/>
    <property type="match status" value="2"/>
</dbReference>
<dbReference type="SMART" id="SM00646">
    <property type="entry name" value="Ami_3"/>
    <property type="match status" value="1"/>
</dbReference>
<dbReference type="GO" id="GO:0009253">
    <property type="term" value="P:peptidoglycan catabolic process"/>
    <property type="evidence" value="ECO:0007669"/>
    <property type="project" value="InterPro"/>
</dbReference>
<dbReference type="AlphaFoldDB" id="C8XE82"/>
<dbReference type="GO" id="GO:0030288">
    <property type="term" value="C:outer membrane-bounded periplasmic space"/>
    <property type="evidence" value="ECO:0007669"/>
    <property type="project" value="TreeGrafter"/>
</dbReference>
<accession>C8XE82</accession>
<name>C8XE82_NAKMY</name>
<dbReference type="InterPro" id="IPR002477">
    <property type="entry name" value="Peptidoglycan-bd-like"/>
</dbReference>
<dbReference type="InterPro" id="IPR036365">
    <property type="entry name" value="PGBD-like_sf"/>
</dbReference>
<dbReference type="eggNOG" id="COG0860">
    <property type="taxonomic scope" value="Bacteria"/>
</dbReference>
<dbReference type="PANTHER" id="PTHR30404:SF0">
    <property type="entry name" value="N-ACETYLMURAMOYL-L-ALANINE AMIDASE AMIC"/>
    <property type="match status" value="1"/>
</dbReference>
<dbReference type="InterPro" id="IPR036366">
    <property type="entry name" value="PGBDSf"/>
</dbReference>
<reference evidence="3 4" key="2">
    <citation type="journal article" date="2010" name="Stand. Genomic Sci.">
        <title>Complete genome sequence of Nakamurella multipartita type strain (Y-104).</title>
        <authorList>
            <person name="Tice H."/>
            <person name="Mayilraj S."/>
            <person name="Sims D."/>
            <person name="Lapidus A."/>
            <person name="Nolan M."/>
            <person name="Lucas S."/>
            <person name="Glavina Del Rio T."/>
            <person name="Copeland A."/>
            <person name="Cheng J.F."/>
            <person name="Meincke L."/>
            <person name="Bruce D."/>
            <person name="Goodwin L."/>
            <person name="Pitluck S."/>
            <person name="Ivanova N."/>
            <person name="Mavromatis K."/>
            <person name="Ovchinnikova G."/>
            <person name="Pati A."/>
            <person name="Chen A."/>
            <person name="Palaniappan K."/>
            <person name="Land M."/>
            <person name="Hauser L."/>
            <person name="Chang Y.J."/>
            <person name="Jeffries C.D."/>
            <person name="Detter J.C."/>
            <person name="Brettin T."/>
            <person name="Rohde M."/>
            <person name="Goker M."/>
            <person name="Bristow J."/>
            <person name="Eisen J.A."/>
            <person name="Markowitz V."/>
            <person name="Hugenholtz P."/>
            <person name="Kyrpides N.C."/>
            <person name="Klenk H.P."/>
            <person name="Chen F."/>
        </authorList>
    </citation>
    <scope>NUCLEOTIDE SEQUENCE [LARGE SCALE GENOMIC DNA]</scope>
    <source>
        <strain evidence="4">ATCC 700099 / DSM 44233 / CIP 104796 / JCM 9543 / NBRC 105858 / Y-104</strain>
    </source>
</reference>
<dbReference type="eggNOG" id="COG3409">
    <property type="taxonomic scope" value="Bacteria"/>
</dbReference>
<dbReference type="SUPFAM" id="SSF47090">
    <property type="entry name" value="PGBD-like"/>
    <property type="match status" value="2"/>
</dbReference>
<dbReference type="OrthoDB" id="9810670at2"/>
<dbReference type="RefSeq" id="WP_015750466.1">
    <property type="nucleotide sequence ID" value="NC_013235.1"/>
</dbReference>
<evidence type="ECO:0000313" key="3">
    <source>
        <dbReference type="EMBL" id="ACV81666.1"/>
    </source>
</evidence>
<dbReference type="Gene3D" id="3.40.630.40">
    <property type="entry name" value="Zn-dependent exopeptidases"/>
    <property type="match status" value="1"/>
</dbReference>
<dbReference type="HOGENOM" id="CLU_049583_0_0_11"/>
<protein>
    <submittedName>
        <fullName evidence="3">Cell wall hydrolase/autolysin</fullName>
    </submittedName>
</protein>
<evidence type="ECO:0000313" key="4">
    <source>
        <dbReference type="Proteomes" id="UP000002218"/>
    </source>
</evidence>
<feature type="domain" description="MurNAc-LAA" evidence="2">
    <location>
        <begin position="237"/>
        <end position="352"/>
    </location>
</feature>
<dbReference type="Proteomes" id="UP000002218">
    <property type="component" value="Chromosome"/>
</dbReference>
<dbReference type="SUPFAM" id="SSF53187">
    <property type="entry name" value="Zn-dependent exopeptidases"/>
    <property type="match status" value="1"/>
</dbReference>
<dbReference type="InterPro" id="IPR002508">
    <property type="entry name" value="MurNAc-LAA_cat"/>
</dbReference>
<evidence type="ECO:0000256" key="1">
    <source>
        <dbReference type="ARBA" id="ARBA00022801"/>
    </source>
</evidence>
<dbReference type="InParanoid" id="C8XE82"/>
<proteinExistence type="predicted"/>
<keyword evidence="4" id="KW-1185">Reference proteome</keyword>
<reference evidence="4" key="1">
    <citation type="submission" date="2009-09" db="EMBL/GenBank/DDBJ databases">
        <title>The complete genome of Nakamurella multipartita DSM 44233.</title>
        <authorList>
            <consortium name="US DOE Joint Genome Institute (JGI-PGF)"/>
            <person name="Lucas S."/>
            <person name="Copeland A."/>
            <person name="Lapidus A."/>
            <person name="Glavina del Rio T."/>
            <person name="Dalin E."/>
            <person name="Tice H."/>
            <person name="Bruce D."/>
            <person name="Goodwin L."/>
            <person name="Pitluck S."/>
            <person name="Kyrpides N."/>
            <person name="Mavromatis K."/>
            <person name="Ivanova N."/>
            <person name="Ovchinnikova G."/>
            <person name="Sims D."/>
            <person name="Meincke L."/>
            <person name="Brettin T."/>
            <person name="Detter J.C."/>
            <person name="Han C."/>
            <person name="Larimer F."/>
            <person name="Land M."/>
            <person name="Hauser L."/>
            <person name="Markowitz V."/>
            <person name="Cheng J.-F."/>
            <person name="Hugenholtz P."/>
            <person name="Woyke T."/>
            <person name="Wu D."/>
            <person name="Klenk H.-P."/>
            <person name="Eisen J.A."/>
        </authorList>
    </citation>
    <scope>NUCLEOTIDE SEQUENCE [LARGE SCALE GENOMIC DNA]</scope>
    <source>
        <strain evidence="4">ATCC 700099 / DSM 44233 / CIP 104796 / JCM 9543 / NBRC 105858 / Y-104</strain>
    </source>
</reference>
<dbReference type="KEGG" id="nml:Namu_5403"/>
<evidence type="ECO:0000259" key="2">
    <source>
        <dbReference type="SMART" id="SM00646"/>
    </source>
</evidence>
<dbReference type="Gene3D" id="1.10.101.10">
    <property type="entry name" value="PGBD-like superfamily/PGBD"/>
    <property type="match status" value="2"/>
</dbReference>
<keyword evidence="1 3" id="KW-0378">Hydrolase</keyword>
<organism evidence="3 4">
    <name type="scientific">Nakamurella multipartita (strain ATCC 700099 / DSM 44233 / CIP 104796 / JCM 9543 / NBRC 105858 / Y-104)</name>
    <name type="common">Microsphaera multipartita</name>
    <dbReference type="NCBI Taxonomy" id="479431"/>
    <lineage>
        <taxon>Bacteria</taxon>
        <taxon>Bacillati</taxon>
        <taxon>Actinomycetota</taxon>
        <taxon>Actinomycetes</taxon>
        <taxon>Nakamurellales</taxon>
        <taxon>Nakamurellaceae</taxon>
        <taxon>Nakamurella</taxon>
    </lineage>
</organism>
<dbReference type="EMBL" id="CP001737">
    <property type="protein sequence ID" value="ACV81666.1"/>
    <property type="molecule type" value="Genomic_DNA"/>
</dbReference>
<dbReference type="Pfam" id="PF01520">
    <property type="entry name" value="Amidase_3"/>
    <property type="match status" value="1"/>
</dbReference>
<gene>
    <name evidence="3" type="ordered locus">Namu_5403</name>
</gene>